<evidence type="ECO:0000313" key="2">
    <source>
        <dbReference type="EMBL" id="KAF4618531.1"/>
    </source>
</evidence>
<accession>A0A8H4QXH2</accession>
<dbReference type="Proteomes" id="UP000521872">
    <property type="component" value="Unassembled WGS sequence"/>
</dbReference>
<name>A0A8H4QXH2_9AGAR</name>
<feature type="domain" description="F-box" evidence="1">
    <location>
        <begin position="20"/>
        <end position="80"/>
    </location>
</feature>
<gene>
    <name evidence="2" type="ORF">D9613_009703</name>
</gene>
<comment type="caution">
    <text evidence="2">The sequence shown here is derived from an EMBL/GenBank/DDBJ whole genome shotgun (WGS) entry which is preliminary data.</text>
</comment>
<dbReference type="InterPro" id="IPR001810">
    <property type="entry name" value="F-box_dom"/>
</dbReference>
<proteinExistence type="predicted"/>
<dbReference type="SUPFAM" id="SSF81383">
    <property type="entry name" value="F-box domain"/>
    <property type="match status" value="1"/>
</dbReference>
<dbReference type="EMBL" id="JAACJL010000017">
    <property type="protein sequence ID" value="KAF4618531.1"/>
    <property type="molecule type" value="Genomic_DNA"/>
</dbReference>
<protein>
    <recommendedName>
        <fullName evidence="1">F-box domain-containing protein</fullName>
    </recommendedName>
</protein>
<evidence type="ECO:0000313" key="3">
    <source>
        <dbReference type="Proteomes" id="UP000521872"/>
    </source>
</evidence>
<organism evidence="2 3">
    <name type="scientific">Agrocybe pediades</name>
    <dbReference type="NCBI Taxonomy" id="84607"/>
    <lineage>
        <taxon>Eukaryota</taxon>
        <taxon>Fungi</taxon>
        <taxon>Dikarya</taxon>
        <taxon>Basidiomycota</taxon>
        <taxon>Agaricomycotina</taxon>
        <taxon>Agaricomycetes</taxon>
        <taxon>Agaricomycetidae</taxon>
        <taxon>Agaricales</taxon>
        <taxon>Agaricineae</taxon>
        <taxon>Strophariaceae</taxon>
        <taxon>Agrocybe</taxon>
    </lineage>
</organism>
<dbReference type="Gene3D" id="1.20.1280.50">
    <property type="match status" value="1"/>
</dbReference>
<keyword evidence="3" id="KW-1185">Reference proteome</keyword>
<dbReference type="Pfam" id="PF12937">
    <property type="entry name" value="F-box-like"/>
    <property type="match status" value="1"/>
</dbReference>
<sequence>MTLATNLRHILKAISGMSSSMTISHVPHDVLWCIFDALAGSDIAYRISKPHPIDLMRTVSQVCTSWRTTAIESASLWARLIDIYFLCNSSDQWREEILARTKGVLLEVYGSGLNLERDTIRNFIRELLHNELQRIKVFIVHSTSPCCGRDETLLDPLWRKQATNLITFEWHMPPDFNVQRQEHILFNNCAPSLRHLNVSFPLYFPPVTSWLGGLTALYLRAFPESLSWILNLLRRVPQLATLNLYQLNTSTGPPSDNAAVEARRTLLPISMMSLRDLRVSFNSLDILIALLSLMRFQEDVLHKCYVNVALATNRSMPCRPVTFQPYHC</sequence>
<dbReference type="AlphaFoldDB" id="A0A8H4QXH2"/>
<evidence type="ECO:0000259" key="1">
    <source>
        <dbReference type="PROSITE" id="PS50181"/>
    </source>
</evidence>
<dbReference type="PROSITE" id="PS50181">
    <property type="entry name" value="FBOX"/>
    <property type="match status" value="1"/>
</dbReference>
<dbReference type="InterPro" id="IPR036047">
    <property type="entry name" value="F-box-like_dom_sf"/>
</dbReference>
<reference evidence="2 3" key="1">
    <citation type="submission" date="2019-12" db="EMBL/GenBank/DDBJ databases">
        <authorList>
            <person name="Floudas D."/>
            <person name="Bentzer J."/>
            <person name="Ahren D."/>
            <person name="Johansson T."/>
            <person name="Persson P."/>
            <person name="Tunlid A."/>
        </authorList>
    </citation>
    <scope>NUCLEOTIDE SEQUENCE [LARGE SCALE GENOMIC DNA]</scope>
    <source>
        <strain evidence="2 3">CBS 102.39</strain>
    </source>
</reference>